<comment type="subcellular location">
    <subcellularLocation>
        <location evidence="1">Membrane</location>
        <topology evidence="1">Multi-pass membrane protein</topology>
    </subcellularLocation>
</comment>
<dbReference type="InterPro" id="IPR036259">
    <property type="entry name" value="MFS_trans_sf"/>
</dbReference>
<feature type="region of interest" description="Disordered" evidence="7">
    <location>
        <begin position="1"/>
        <end position="27"/>
    </location>
</feature>
<feature type="transmembrane region" description="Helical" evidence="8">
    <location>
        <begin position="157"/>
        <end position="178"/>
    </location>
</feature>
<dbReference type="EMBL" id="JAOQAZ010000008">
    <property type="protein sequence ID" value="KAJ4264430.1"/>
    <property type="molecule type" value="Genomic_DNA"/>
</dbReference>
<comment type="caution">
    <text evidence="9">The sequence shown here is derived from an EMBL/GenBank/DDBJ whole genome shotgun (WGS) entry which is preliminary data.</text>
</comment>
<dbReference type="Proteomes" id="UP001152049">
    <property type="component" value="Unassembled WGS sequence"/>
</dbReference>
<keyword evidence="5 8" id="KW-0472">Membrane</keyword>
<reference evidence="9" key="1">
    <citation type="submission" date="2022-09" db="EMBL/GenBank/DDBJ databases">
        <title>Fusarium specimens isolated from Avocado Roots.</title>
        <authorList>
            <person name="Stajich J."/>
            <person name="Roper C."/>
            <person name="Heimlech-Rivalta G."/>
        </authorList>
    </citation>
    <scope>NUCLEOTIDE SEQUENCE</scope>
    <source>
        <strain evidence="9">CF00136</strain>
    </source>
</reference>
<feature type="transmembrane region" description="Helical" evidence="8">
    <location>
        <begin position="312"/>
        <end position="333"/>
    </location>
</feature>
<feature type="compositionally biased region" description="Basic and acidic residues" evidence="7">
    <location>
        <begin position="1"/>
        <end position="16"/>
    </location>
</feature>
<feature type="transmembrane region" description="Helical" evidence="8">
    <location>
        <begin position="440"/>
        <end position="462"/>
    </location>
</feature>
<feature type="transmembrane region" description="Helical" evidence="8">
    <location>
        <begin position="219"/>
        <end position="243"/>
    </location>
</feature>
<name>A0A9W8S352_9HYPO</name>
<evidence type="ECO:0000256" key="7">
    <source>
        <dbReference type="SAM" id="MobiDB-lite"/>
    </source>
</evidence>
<protein>
    <recommendedName>
        <fullName evidence="11">Major facilitator superfamily transporter</fullName>
    </recommendedName>
</protein>
<feature type="transmembrane region" description="Helical" evidence="8">
    <location>
        <begin position="127"/>
        <end position="145"/>
    </location>
</feature>
<feature type="transmembrane region" description="Helical" evidence="8">
    <location>
        <begin position="187"/>
        <end position="207"/>
    </location>
</feature>
<keyword evidence="4 8" id="KW-1133">Transmembrane helix</keyword>
<dbReference type="InterPro" id="IPR011701">
    <property type="entry name" value="MFS"/>
</dbReference>
<evidence type="ECO:0000256" key="4">
    <source>
        <dbReference type="ARBA" id="ARBA00022989"/>
    </source>
</evidence>
<feature type="transmembrane region" description="Helical" evidence="8">
    <location>
        <begin position="468"/>
        <end position="492"/>
    </location>
</feature>
<dbReference type="Pfam" id="PF07690">
    <property type="entry name" value="MFS_1"/>
    <property type="match status" value="1"/>
</dbReference>
<evidence type="ECO:0000256" key="6">
    <source>
        <dbReference type="ARBA" id="ARBA00023180"/>
    </source>
</evidence>
<dbReference type="PANTHER" id="PTHR43791:SF7">
    <property type="entry name" value="MAJOR FACILITATOR SUPERFAMILY (MFS) PROFILE DOMAIN-CONTAINING PROTEIN"/>
    <property type="match status" value="1"/>
</dbReference>
<dbReference type="OrthoDB" id="6730379at2759"/>
<keyword evidence="3 8" id="KW-0812">Transmembrane</keyword>
<evidence type="ECO:0000256" key="2">
    <source>
        <dbReference type="ARBA" id="ARBA00022448"/>
    </source>
</evidence>
<dbReference type="AlphaFoldDB" id="A0A9W8S352"/>
<evidence type="ECO:0000313" key="9">
    <source>
        <dbReference type="EMBL" id="KAJ4264430.1"/>
    </source>
</evidence>
<feature type="transmembrane region" description="Helical" evidence="8">
    <location>
        <begin position="410"/>
        <end position="428"/>
    </location>
</feature>
<evidence type="ECO:0000313" key="10">
    <source>
        <dbReference type="Proteomes" id="UP001152049"/>
    </source>
</evidence>
<evidence type="ECO:0000256" key="5">
    <source>
        <dbReference type="ARBA" id="ARBA00023136"/>
    </source>
</evidence>
<accession>A0A9W8S352</accession>
<proteinExistence type="predicted"/>
<evidence type="ECO:0000256" key="1">
    <source>
        <dbReference type="ARBA" id="ARBA00004141"/>
    </source>
</evidence>
<gene>
    <name evidence="9" type="ORF">NW762_005630</name>
</gene>
<feature type="transmembrane region" description="Helical" evidence="8">
    <location>
        <begin position="353"/>
        <end position="371"/>
    </location>
</feature>
<organism evidence="9 10">
    <name type="scientific">Fusarium torreyae</name>
    <dbReference type="NCBI Taxonomy" id="1237075"/>
    <lineage>
        <taxon>Eukaryota</taxon>
        <taxon>Fungi</taxon>
        <taxon>Dikarya</taxon>
        <taxon>Ascomycota</taxon>
        <taxon>Pezizomycotina</taxon>
        <taxon>Sordariomycetes</taxon>
        <taxon>Hypocreomycetidae</taxon>
        <taxon>Hypocreales</taxon>
        <taxon>Nectriaceae</taxon>
        <taxon>Fusarium</taxon>
    </lineage>
</organism>
<dbReference type="PANTHER" id="PTHR43791">
    <property type="entry name" value="PERMEASE-RELATED"/>
    <property type="match status" value="1"/>
</dbReference>
<keyword evidence="2" id="KW-0813">Transport</keyword>
<sequence length="538" mass="61198">MDAKQPETTSDKKDLDFEMEQVNADDKPPNDILPGDILEVEDEFSDSYYRKLLWKIDLWLLPLMWICYGTQQTDKTSLSVQAVFGIREDTGLVGEQFNWLSTVFYLSYLVCEAPGNWLMQKCHTGRFLSIVMVLWGVIVLCIAFAKNFAHLMVLRAIQGALECTISPTFVLITGAWYTSQEHTLRSLIWGTSNAGMNIIAGLSMYGIGLHAEKNPGGLAAWKGISFLLGALTISCGILVWFIIGTPREVRWLSEEEKRAAIARVMSNQTGSDREKRSEFKWDQVWIAFKGELSLLQIGKRVMLILPFPDPQTYFFFFITIINALPNGANTTFSKLIWKSFGFTPLETLLKGSTPYYCVSICWFLVVGYVTLKRSNLRFLMMMFSLVPAFSGMMALAFLPQDSMKWTRWGMYILQVFGSLPGLMIWTFLPSNVAGRTKKTVTATAIFVAYCVGNAVGAQMFVASDAPKYIRGLTACAILYCVEFCSMASWRFYYIWENRRRAKIIREQGISKEESQRLGKLNAEADMTDRENIHFMYKY</sequence>
<dbReference type="Gene3D" id="1.20.1250.20">
    <property type="entry name" value="MFS general substrate transporter like domains"/>
    <property type="match status" value="1"/>
</dbReference>
<evidence type="ECO:0000256" key="3">
    <source>
        <dbReference type="ARBA" id="ARBA00022692"/>
    </source>
</evidence>
<keyword evidence="10" id="KW-1185">Reference proteome</keyword>
<evidence type="ECO:0000256" key="8">
    <source>
        <dbReference type="SAM" id="Phobius"/>
    </source>
</evidence>
<dbReference type="GO" id="GO:0022857">
    <property type="term" value="F:transmembrane transporter activity"/>
    <property type="evidence" value="ECO:0007669"/>
    <property type="project" value="InterPro"/>
</dbReference>
<keyword evidence="6" id="KW-0325">Glycoprotein</keyword>
<feature type="transmembrane region" description="Helical" evidence="8">
    <location>
        <begin position="378"/>
        <end position="398"/>
    </location>
</feature>
<dbReference type="GO" id="GO:0016020">
    <property type="term" value="C:membrane"/>
    <property type="evidence" value="ECO:0007669"/>
    <property type="project" value="UniProtKB-SubCell"/>
</dbReference>
<dbReference type="SUPFAM" id="SSF103473">
    <property type="entry name" value="MFS general substrate transporter"/>
    <property type="match status" value="1"/>
</dbReference>
<evidence type="ECO:0008006" key="11">
    <source>
        <dbReference type="Google" id="ProtNLM"/>
    </source>
</evidence>